<dbReference type="AlphaFoldDB" id="A0A238JWB8"/>
<protein>
    <submittedName>
        <fullName evidence="1">Uncharacterized protein</fullName>
    </submittedName>
</protein>
<evidence type="ECO:0000313" key="2">
    <source>
        <dbReference type="Proteomes" id="UP000202485"/>
    </source>
</evidence>
<reference evidence="2" key="1">
    <citation type="submission" date="2017-05" db="EMBL/GenBank/DDBJ databases">
        <authorList>
            <person name="Rodrigo-Torres L."/>
            <person name="Arahal R. D."/>
            <person name="Lucena T."/>
        </authorList>
    </citation>
    <scope>NUCLEOTIDE SEQUENCE [LARGE SCALE GENOMIC DNA]</scope>
    <source>
        <strain evidence="2">CECT 8715</strain>
    </source>
</reference>
<name>A0A238JWB8_9RHOB</name>
<gene>
    <name evidence="1" type="ORF">RUA8715_00722</name>
</gene>
<keyword evidence="2" id="KW-1185">Reference proteome</keyword>
<dbReference type="Proteomes" id="UP000202485">
    <property type="component" value="Unassembled WGS sequence"/>
</dbReference>
<evidence type="ECO:0000313" key="1">
    <source>
        <dbReference type="EMBL" id="SMX34959.1"/>
    </source>
</evidence>
<dbReference type="RefSeq" id="WP_141138465.1">
    <property type="nucleotide sequence ID" value="NZ_FXYG01000001.1"/>
</dbReference>
<dbReference type="OrthoDB" id="7860821at2"/>
<dbReference type="EMBL" id="FXYG01000001">
    <property type="protein sequence ID" value="SMX34959.1"/>
    <property type="molecule type" value="Genomic_DNA"/>
</dbReference>
<accession>A0A238JWB8</accession>
<proteinExistence type="predicted"/>
<organism evidence="1 2">
    <name type="scientific">Ruegeria arenilitoris</name>
    <dbReference type="NCBI Taxonomy" id="1173585"/>
    <lineage>
        <taxon>Bacteria</taxon>
        <taxon>Pseudomonadati</taxon>
        <taxon>Pseudomonadota</taxon>
        <taxon>Alphaproteobacteria</taxon>
        <taxon>Rhodobacterales</taxon>
        <taxon>Roseobacteraceae</taxon>
        <taxon>Ruegeria</taxon>
    </lineage>
</organism>
<sequence>MPIPVIKIVSGPSTLGKGTSDAVTAGLGTLLSAGSAAADRLPFDREQLFGVLHFRLYETEQARKRARWFGGRIYNTFSGADPDYVPVSGTHLMQMLDAIRIQAPDFVVASGQYLLRYDYAKRAYDQIKHERAAEAV</sequence>